<dbReference type="InterPro" id="IPR002701">
    <property type="entry name" value="CM_II_prokaryot"/>
</dbReference>
<sequence>MTSASDHSHPTVTDHAIVDPKASSLSDQASHDALAELRSMRGTIDNIDAALVHLLAERFKATQRVGVLKAKNDFPPADPEREKAQIQRLRALAEAAHLDPEFAEKFLNFIISEVIRHHEAISEDHQRSDAS</sequence>
<dbReference type="Pfam" id="PF01817">
    <property type="entry name" value="CM_2"/>
    <property type="match status" value="1"/>
</dbReference>
<dbReference type="PROSITE" id="PS51168">
    <property type="entry name" value="CHORISMATE_MUT_2"/>
    <property type="match status" value="1"/>
</dbReference>
<dbReference type="SUPFAM" id="SSF48600">
    <property type="entry name" value="Chorismate mutase II"/>
    <property type="match status" value="1"/>
</dbReference>
<dbReference type="SMART" id="SM00830">
    <property type="entry name" value="CM_2"/>
    <property type="match status" value="1"/>
</dbReference>
<dbReference type="RefSeq" id="WP_344223147.1">
    <property type="nucleotide sequence ID" value="NZ_BAAAQA010000002.1"/>
</dbReference>
<evidence type="ECO:0000313" key="4">
    <source>
        <dbReference type="EMBL" id="GAA2108203.1"/>
    </source>
</evidence>
<proteinExistence type="predicted"/>
<reference evidence="5" key="1">
    <citation type="journal article" date="2019" name="Int. J. Syst. Evol. Microbiol.">
        <title>The Global Catalogue of Microorganisms (GCM) 10K type strain sequencing project: providing services to taxonomists for standard genome sequencing and annotation.</title>
        <authorList>
            <consortium name="The Broad Institute Genomics Platform"/>
            <consortium name="The Broad Institute Genome Sequencing Center for Infectious Disease"/>
            <person name="Wu L."/>
            <person name="Ma J."/>
        </authorList>
    </citation>
    <scope>NUCLEOTIDE SEQUENCE [LARGE SCALE GENOMIC DNA]</scope>
    <source>
        <strain evidence="5">JCM 15914</strain>
    </source>
</reference>
<dbReference type="Proteomes" id="UP001500166">
    <property type="component" value="Unassembled WGS sequence"/>
</dbReference>
<dbReference type="NCBIfam" id="TIGR01795">
    <property type="entry name" value="CM_mono_cladeE"/>
    <property type="match status" value="1"/>
</dbReference>
<accession>A0ABP5J031</accession>
<name>A0ABP5J031_9MICC</name>
<dbReference type="PANTHER" id="PTHR38041:SF1">
    <property type="entry name" value="CHORISMATE MUTASE"/>
    <property type="match status" value="1"/>
</dbReference>
<gene>
    <name evidence="4" type="ORF">GCM10009824_01250</name>
</gene>
<organism evidence="4 5">
    <name type="scientific">Kocuria atrinae</name>
    <dbReference type="NCBI Taxonomy" id="592377"/>
    <lineage>
        <taxon>Bacteria</taxon>
        <taxon>Bacillati</taxon>
        <taxon>Actinomycetota</taxon>
        <taxon>Actinomycetes</taxon>
        <taxon>Micrococcales</taxon>
        <taxon>Micrococcaceae</taxon>
        <taxon>Kocuria</taxon>
    </lineage>
</organism>
<dbReference type="InterPro" id="IPR010951">
    <property type="entry name" value="CM_bact"/>
</dbReference>
<protein>
    <recommendedName>
        <fullName evidence="3">Chorismate mutase domain-containing protein</fullName>
    </recommendedName>
</protein>
<evidence type="ECO:0000256" key="2">
    <source>
        <dbReference type="SAM" id="MobiDB-lite"/>
    </source>
</evidence>
<dbReference type="NCBIfam" id="NF006691">
    <property type="entry name" value="PRK09239.1"/>
    <property type="match status" value="1"/>
</dbReference>
<feature type="domain" description="Chorismate mutase" evidence="3">
    <location>
        <begin position="31"/>
        <end position="122"/>
    </location>
</feature>
<keyword evidence="5" id="KW-1185">Reference proteome</keyword>
<dbReference type="Gene3D" id="1.20.59.10">
    <property type="entry name" value="Chorismate mutase"/>
    <property type="match status" value="1"/>
</dbReference>
<dbReference type="InterPro" id="IPR051331">
    <property type="entry name" value="Chorismate_mutase-related"/>
</dbReference>
<comment type="caution">
    <text evidence="4">The sequence shown here is derived from an EMBL/GenBank/DDBJ whole genome shotgun (WGS) entry which is preliminary data.</text>
</comment>
<evidence type="ECO:0000256" key="1">
    <source>
        <dbReference type="ARBA" id="ARBA00023235"/>
    </source>
</evidence>
<evidence type="ECO:0000259" key="3">
    <source>
        <dbReference type="PROSITE" id="PS51168"/>
    </source>
</evidence>
<dbReference type="EMBL" id="BAAAQA010000002">
    <property type="protein sequence ID" value="GAA2108203.1"/>
    <property type="molecule type" value="Genomic_DNA"/>
</dbReference>
<feature type="region of interest" description="Disordered" evidence="2">
    <location>
        <begin position="1"/>
        <end position="25"/>
    </location>
</feature>
<keyword evidence="1" id="KW-0413">Isomerase</keyword>
<dbReference type="PANTHER" id="PTHR38041">
    <property type="entry name" value="CHORISMATE MUTASE"/>
    <property type="match status" value="1"/>
</dbReference>
<evidence type="ECO:0000313" key="5">
    <source>
        <dbReference type="Proteomes" id="UP001500166"/>
    </source>
</evidence>
<dbReference type="InterPro" id="IPR036263">
    <property type="entry name" value="Chorismate_II_sf"/>
</dbReference>
<dbReference type="InterPro" id="IPR036979">
    <property type="entry name" value="CM_dom_sf"/>
</dbReference>